<name>A0A821M065_9BILA</name>
<reference evidence="1" key="1">
    <citation type="submission" date="2021-02" db="EMBL/GenBank/DDBJ databases">
        <authorList>
            <person name="Nowell W R."/>
        </authorList>
    </citation>
    <scope>NUCLEOTIDE SEQUENCE</scope>
</reference>
<gene>
    <name evidence="1" type="ORF">OVN521_LOCUS50444</name>
</gene>
<evidence type="ECO:0000313" key="2">
    <source>
        <dbReference type="Proteomes" id="UP000663866"/>
    </source>
</evidence>
<protein>
    <submittedName>
        <fullName evidence="1">Uncharacterized protein</fullName>
    </submittedName>
</protein>
<organism evidence="1 2">
    <name type="scientific">Rotaria magnacalcarata</name>
    <dbReference type="NCBI Taxonomy" id="392030"/>
    <lineage>
        <taxon>Eukaryota</taxon>
        <taxon>Metazoa</taxon>
        <taxon>Spiralia</taxon>
        <taxon>Gnathifera</taxon>
        <taxon>Rotifera</taxon>
        <taxon>Eurotatoria</taxon>
        <taxon>Bdelloidea</taxon>
        <taxon>Philodinida</taxon>
        <taxon>Philodinidae</taxon>
        <taxon>Rotaria</taxon>
    </lineage>
</organism>
<dbReference type="EMBL" id="CAJOBG010116153">
    <property type="protein sequence ID" value="CAF4759757.1"/>
    <property type="molecule type" value="Genomic_DNA"/>
</dbReference>
<keyword evidence="2" id="KW-1185">Reference proteome</keyword>
<dbReference type="Proteomes" id="UP000663866">
    <property type="component" value="Unassembled WGS sequence"/>
</dbReference>
<accession>A0A821M065</accession>
<proteinExistence type="predicted"/>
<feature type="non-terminal residue" evidence="1">
    <location>
        <position position="1"/>
    </location>
</feature>
<evidence type="ECO:0000313" key="1">
    <source>
        <dbReference type="EMBL" id="CAF4759757.1"/>
    </source>
</evidence>
<dbReference type="AlphaFoldDB" id="A0A821M065"/>
<comment type="caution">
    <text evidence="1">The sequence shown here is derived from an EMBL/GenBank/DDBJ whole genome shotgun (WGS) entry which is preliminary data.</text>
</comment>
<sequence length="54" mass="5996">EMTVPPTIAASPVSDAPSTQSALQLIQNRLNDIGHITDIERRINKWYSLSFGNQ</sequence>